<dbReference type="EMBL" id="JABSNW010000009">
    <property type="protein sequence ID" value="KAL2884884.1"/>
    <property type="molecule type" value="Genomic_DNA"/>
</dbReference>
<sequence>MKFFTSFLPVAASFFGFSIAGIIEDRGYEVVTKKHLYGIFSPHYHRGLFCVDIIGIDATEKTASIYHVDNESESDHKDKLSLTEIYTALCEKNEMGPNDMNWLIVDVRGDEETDDTIGRIRSGRNLGPHHEVALVPSDEEWDLILGTQYYQTVQQLTNKEVHSIILRHRYDKDFWGGTFSANRIGFSFLPLEDGNSEAEAEMPFDDEEQRAAIKALFDEE</sequence>
<dbReference type="GeneID" id="98121403"/>
<proteinExistence type="predicted"/>
<keyword evidence="3" id="KW-1185">Reference proteome</keyword>
<keyword evidence="1" id="KW-0732">Signal</keyword>
<comment type="caution">
    <text evidence="2">The sequence shown here is derived from an EMBL/GenBank/DDBJ whole genome shotgun (WGS) entry which is preliminary data.</text>
</comment>
<reference evidence="2 3" key="1">
    <citation type="submission" date="2020-05" db="EMBL/GenBank/DDBJ databases">
        <title>Ceratocystis lukuohia genome.</title>
        <authorList>
            <person name="Harrington T.C."/>
            <person name="Kim K."/>
            <person name="Mayers C.G."/>
        </authorList>
    </citation>
    <scope>NUCLEOTIDE SEQUENCE [LARGE SCALE GENOMIC DNA]</scope>
    <source>
        <strain evidence="2 3">C4212</strain>
    </source>
</reference>
<dbReference type="Proteomes" id="UP001610728">
    <property type="component" value="Unassembled WGS sequence"/>
</dbReference>
<name>A0ABR4M9G3_9PEZI</name>
<evidence type="ECO:0000313" key="2">
    <source>
        <dbReference type="EMBL" id="KAL2884884.1"/>
    </source>
</evidence>
<dbReference type="RefSeq" id="XP_070856065.1">
    <property type="nucleotide sequence ID" value="XM_071001623.1"/>
</dbReference>
<gene>
    <name evidence="2" type="ORF">HOO65_090179</name>
</gene>
<evidence type="ECO:0000256" key="1">
    <source>
        <dbReference type="SAM" id="SignalP"/>
    </source>
</evidence>
<protein>
    <submittedName>
        <fullName evidence="2">Uncharacterized protein</fullName>
    </submittedName>
</protein>
<feature type="chain" id="PRO_5046343025" evidence="1">
    <location>
        <begin position="21"/>
        <end position="220"/>
    </location>
</feature>
<feature type="signal peptide" evidence="1">
    <location>
        <begin position="1"/>
        <end position="20"/>
    </location>
</feature>
<accession>A0ABR4M9G3</accession>
<evidence type="ECO:0000313" key="3">
    <source>
        <dbReference type="Proteomes" id="UP001610728"/>
    </source>
</evidence>
<organism evidence="2 3">
    <name type="scientific">Ceratocystis lukuohia</name>
    <dbReference type="NCBI Taxonomy" id="2019550"/>
    <lineage>
        <taxon>Eukaryota</taxon>
        <taxon>Fungi</taxon>
        <taxon>Dikarya</taxon>
        <taxon>Ascomycota</taxon>
        <taxon>Pezizomycotina</taxon>
        <taxon>Sordariomycetes</taxon>
        <taxon>Hypocreomycetidae</taxon>
        <taxon>Microascales</taxon>
        <taxon>Ceratocystidaceae</taxon>
        <taxon>Ceratocystis</taxon>
    </lineage>
</organism>